<keyword evidence="2" id="KW-1185">Reference proteome</keyword>
<evidence type="ECO:0000313" key="2">
    <source>
        <dbReference type="Proteomes" id="UP000070444"/>
    </source>
</evidence>
<accession>A0A137NSS2</accession>
<protein>
    <submittedName>
        <fullName evidence="1">Uncharacterized protein</fullName>
    </submittedName>
</protein>
<sequence>MFCKRELGPGEAYETNVTAIANAILELSGKTRKFLLAKRLKVVLERRQRGVRQSVLQNEKLLLVIECKHYSENREFIDKDIKQIQDYMTAIQFPYGMLLSGYRAEFLTFSRNRDTLIIRTEEDRGSNDIAKDIERIINEVRII</sequence>
<name>A0A137NSS2_CONC2</name>
<dbReference type="Proteomes" id="UP000070444">
    <property type="component" value="Unassembled WGS sequence"/>
</dbReference>
<dbReference type="AlphaFoldDB" id="A0A137NSS2"/>
<gene>
    <name evidence="1" type="ORF">CONCODRAFT_12570</name>
</gene>
<reference evidence="1 2" key="1">
    <citation type="journal article" date="2015" name="Genome Biol. Evol.">
        <title>Phylogenomic analyses indicate that early fungi evolved digesting cell walls of algal ancestors of land plants.</title>
        <authorList>
            <person name="Chang Y."/>
            <person name="Wang S."/>
            <person name="Sekimoto S."/>
            <person name="Aerts A.L."/>
            <person name="Choi C."/>
            <person name="Clum A."/>
            <person name="LaButti K.M."/>
            <person name="Lindquist E.A."/>
            <person name="Yee Ngan C."/>
            <person name="Ohm R.A."/>
            <person name="Salamov A.A."/>
            <person name="Grigoriev I.V."/>
            <person name="Spatafora J.W."/>
            <person name="Berbee M.L."/>
        </authorList>
    </citation>
    <scope>NUCLEOTIDE SEQUENCE [LARGE SCALE GENOMIC DNA]</scope>
    <source>
        <strain evidence="1 2">NRRL 28638</strain>
    </source>
</reference>
<evidence type="ECO:0000313" key="1">
    <source>
        <dbReference type="EMBL" id="KXN65750.1"/>
    </source>
</evidence>
<organism evidence="1 2">
    <name type="scientific">Conidiobolus coronatus (strain ATCC 28846 / CBS 209.66 / NRRL 28638)</name>
    <name type="common">Delacroixia coronata</name>
    <dbReference type="NCBI Taxonomy" id="796925"/>
    <lineage>
        <taxon>Eukaryota</taxon>
        <taxon>Fungi</taxon>
        <taxon>Fungi incertae sedis</taxon>
        <taxon>Zoopagomycota</taxon>
        <taxon>Entomophthoromycotina</taxon>
        <taxon>Entomophthoromycetes</taxon>
        <taxon>Entomophthorales</taxon>
        <taxon>Ancylistaceae</taxon>
        <taxon>Conidiobolus</taxon>
    </lineage>
</organism>
<dbReference type="EMBL" id="KQ964822">
    <property type="protein sequence ID" value="KXN65750.1"/>
    <property type="molecule type" value="Genomic_DNA"/>
</dbReference>
<proteinExistence type="predicted"/>